<keyword evidence="3" id="KW-1185">Reference proteome</keyword>
<dbReference type="GeneID" id="85224077"/>
<organism evidence="2 3">
    <name type="scientific">Malassezia japonica</name>
    <dbReference type="NCBI Taxonomy" id="223818"/>
    <lineage>
        <taxon>Eukaryota</taxon>
        <taxon>Fungi</taxon>
        <taxon>Dikarya</taxon>
        <taxon>Basidiomycota</taxon>
        <taxon>Ustilaginomycotina</taxon>
        <taxon>Malasseziomycetes</taxon>
        <taxon>Malasseziales</taxon>
        <taxon>Malasseziaceae</taxon>
        <taxon>Malassezia</taxon>
    </lineage>
</organism>
<evidence type="ECO:0000313" key="3">
    <source>
        <dbReference type="Proteomes" id="UP001217754"/>
    </source>
</evidence>
<evidence type="ECO:0000256" key="1">
    <source>
        <dbReference type="SAM" id="MobiDB-lite"/>
    </source>
</evidence>
<dbReference type="AlphaFoldDB" id="A0AAF0J922"/>
<dbReference type="EMBL" id="CP119958">
    <property type="protein sequence ID" value="WFD37484.1"/>
    <property type="molecule type" value="Genomic_DNA"/>
</dbReference>
<dbReference type="RefSeq" id="XP_060120381.1">
    <property type="nucleotide sequence ID" value="XM_060264398.1"/>
</dbReference>
<evidence type="ECO:0000313" key="2">
    <source>
        <dbReference type="EMBL" id="WFD37484.1"/>
    </source>
</evidence>
<gene>
    <name evidence="2" type="ORF">MJAP1_000428</name>
</gene>
<accession>A0AAF0J922</accession>
<protein>
    <submittedName>
        <fullName evidence="2">Uncharacterized protein</fullName>
    </submittedName>
</protein>
<proteinExistence type="predicted"/>
<reference evidence="2" key="1">
    <citation type="submission" date="2023-03" db="EMBL/GenBank/DDBJ databases">
        <title>Mating type loci evolution in Malassezia.</title>
        <authorList>
            <person name="Coelho M.A."/>
        </authorList>
    </citation>
    <scope>NUCLEOTIDE SEQUENCE</scope>
    <source>
        <strain evidence="2">CBS 9431</strain>
    </source>
</reference>
<sequence>MTQGSTAETSAGADAPRSVMDPALVASIVPRIRRIAQLLQESQFAADQDAEAERPEAMDETEPSAAPAPAASLALGAIADDEDMDEWTQRDSRVATSRVPAALMAQLAHETNALRAAFAASHAAVDAAPGADMSVAEQEALLEKLGAYATQQE</sequence>
<feature type="region of interest" description="Disordered" evidence="1">
    <location>
        <begin position="1"/>
        <end position="20"/>
    </location>
</feature>
<feature type="region of interest" description="Disordered" evidence="1">
    <location>
        <begin position="44"/>
        <end position="69"/>
    </location>
</feature>
<name>A0AAF0J922_9BASI</name>
<dbReference type="Proteomes" id="UP001217754">
    <property type="component" value="Chromosome 1"/>
</dbReference>